<accession>A0A4R2R1X0</accession>
<proteinExistence type="predicted"/>
<dbReference type="Proteomes" id="UP000294911">
    <property type="component" value="Unassembled WGS sequence"/>
</dbReference>
<feature type="chain" id="PRO_5038794692" evidence="1">
    <location>
        <begin position="26"/>
        <end position="278"/>
    </location>
</feature>
<evidence type="ECO:0000313" key="3">
    <source>
        <dbReference type="Proteomes" id="UP000294911"/>
    </source>
</evidence>
<evidence type="ECO:0000313" key="2">
    <source>
        <dbReference type="EMBL" id="TCP56710.1"/>
    </source>
</evidence>
<reference evidence="2 3" key="1">
    <citation type="submission" date="2019-03" db="EMBL/GenBank/DDBJ databases">
        <title>Genomic Encyclopedia of Type Strains, Phase IV (KMG-IV): sequencing the most valuable type-strain genomes for metagenomic binning, comparative biology and taxonomic classification.</title>
        <authorList>
            <person name="Goeker M."/>
        </authorList>
    </citation>
    <scope>NUCLEOTIDE SEQUENCE [LARGE SCALE GENOMIC DNA]</scope>
    <source>
        <strain evidence="2 3">DSM 45765</strain>
    </source>
</reference>
<gene>
    <name evidence="2" type="ORF">EV191_101656</name>
</gene>
<comment type="caution">
    <text evidence="2">The sequence shown here is derived from an EMBL/GenBank/DDBJ whole genome shotgun (WGS) entry which is preliminary data.</text>
</comment>
<keyword evidence="3" id="KW-1185">Reference proteome</keyword>
<keyword evidence="1" id="KW-0732">Signal</keyword>
<sequence length="278" mass="30697">MRFIRIVAGTGLVALLLTLVAPATSASSRTPTPQLCAAELDCSLTEIEQLTMSDRLDFVRLMTSGAATELLPDRDPGRWRNIEGIVLMFRNNNVGPPRSWASYTDAGILEGVERGLAIASGRSEETGGNPGARLWASYLTRLANGELDNRRDHDLAWSEAEQASTDHGAKVAEEQYGEVPTATESRFFQISEVYRFMLRNRPYTLDLLNGLGQLSPVQQQNFYDWATDVTNADAGRTGAELLWNIADLQAPNATLDIVEVFRAYLSGMYQAYRADSTR</sequence>
<protein>
    <submittedName>
        <fullName evidence="2">Uncharacterized protein</fullName>
    </submittedName>
</protein>
<name>A0A4R2R1X0_9PSEU</name>
<dbReference type="RefSeq" id="WP_132875276.1">
    <property type="nucleotide sequence ID" value="NZ_SLXQ01000001.1"/>
</dbReference>
<dbReference type="EMBL" id="SLXQ01000001">
    <property type="protein sequence ID" value="TCP56710.1"/>
    <property type="molecule type" value="Genomic_DNA"/>
</dbReference>
<dbReference type="AlphaFoldDB" id="A0A4R2R1X0"/>
<organism evidence="2 3">
    <name type="scientific">Tamaricihabitans halophyticus</name>
    <dbReference type="NCBI Taxonomy" id="1262583"/>
    <lineage>
        <taxon>Bacteria</taxon>
        <taxon>Bacillati</taxon>
        <taxon>Actinomycetota</taxon>
        <taxon>Actinomycetes</taxon>
        <taxon>Pseudonocardiales</taxon>
        <taxon>Pseudonocardiaceae</taxon>
        <taxon>Tamaricihabitans</taxon>
    </lineage>
</organism>
<feature type="signal peptide" evidence="1">
    <location>
        <begin position="1"/>
        <end position="25"/>
    </location>
</feature>
<evidence type="ECO:0000256" key="1">
    <source>
        <dbReference type="SAM" id="SignalP"/>
    </source>
</evidence>
<dbReference type="OrthoDB" id="3679856at2"/>